<dbReference type="Proteomes" id="UP001156836">
    <property type="component" value="Unassembled WGS sequence"/>
</dbReference>
<evidence type="ECO:0000259" key="1">
    <source>
        <dbReference type="Pfam" id="PF21882"/>
    </source>
</evidence>
<keyword evidence="3" id="KW-1185">Reference proteome</keyword>
<dbReference type="InterPro" id="IPR054075">
    <property type="entry name" value="Gp53-like_C"/>
</dbReference>
<feature type="domain" description="Putative tail fiber protein gp53-like C-terminal" evidence="1">
    <location>
        <begin position="278"/>
        <end position="364"/>
    </location>
</feature>
<comment type="caution">
    <text evidence="2">The sequence shown here is derived from an EMBL/GenBank/DDBJ whole genome shotgun (WGS) entry which is preliminary data.</text>
</comment>
<proteinExistence type="predicted"/>
<sequence>MANLPVPVTPGFPDVYQLELTDRVKGGAGGTANLQATQLAERDAWLRQELEAGRDDFAGHLAAADPHPQYLTEPDGDAKIAAAVAALVAAAPSTLDTLKELATALGNDPSFATTIANALALKAPLASPVLTGAPTAPTVAQFDSSTGLATTAFVQRALGNFAGDSAVSTSQVLTAAQAGRTITVGGTVTLTLPLSSTVPTGATYQINNAGNGIVTVQAAAGDNLYAIGTATPLTHSLGPGDTITIAYVGGKQWFSWGGVQLGMSSTFGSSLAANGYQRLPSGLIMQWGRATIRAATPNVRVTLPTAFQSQFLWGMAGISGPGVIGNSYTVTGPINESLTAMEFNDYVNGALITGVGTIQFLALGR</sequence>
<dbReference type="EMBL" id="BSOZ01000005">
    <property type="protein sequence ID" value="GLS03505.1"/>
    <property type="molecule type" value="Genomic_DNA"/>
</dbReference>
<dbReference type="Pfam" id="PF21882">
    <property type="entry name" value="Gp53-like_C"/>
    <property type="match status" value="1"/>
</dbReference>
<evidence type="ECO:0000313" key="2">
    <source>
        <dbReference type="EMBL" id="GLS03505.1"/>
    </source>
</evidence>
<evidence type="ECO:0000313" key="3">
    <source>
        <dbReference type="Proteomes" id="UP001156836"/>
    </source>
</evidence>
<dbReference type="Gene3D" id="2.60.40.3940">
    <property type="match status" value="1"/>
</dbReference>
<protein>
    <recommendedName>
        <fullName evidence="1">Putative tail fiber protein gp53-like C-terminal domain-containing protein</fullName>
    </recommendedName>
</protein>
<dbReference type="RefSeq" id="WP_018748817.1">
    <property type="nucleotide sequence ID" value="NZ_BSOZ01000005.1"/>
</dbReference>
<name>A0ABQ6BNC1_9NEIS</name>
<organism evidence="2 3">
    <name type="scientific">Chitiniphilus shinanonensis</name>
    <dbReference type="NCBI Taxonomy" id="553088"/>
    <lineage>
        <taxon>Bacteria</taxon>
        <taxon>Pseudomonadati</taxon>
        <taxon>Pseudomonadota</taxon>
        <taxon>Betaproteobacteria</taxon>
        <taxon>Neisseriales</taxon>
        <taxon>Chitinibacteraceae</taxon>
        <taxon>Chitiniphilus</taxon>
    </lineage>
</organism>
<gene>
    <name evidence="2" type="ORF">GCM10007860_06490</name>
</gene>
<reference evidence="3" key="1">
    <citation type="journal article" date="2019" name="Int. J. Syst. Evol. Microbiol.">
        <title>The Global Catalogue of Microorganisms (GCM) 10K type strain sequencing project: providing services to taxonomists for standard genome sequencing and annotation.</title>
        <authorList>
            <consortium name="The Broad Institute Genomics Platform"/>
            <consortium name="The Broad Institute Genome Sequencing Center for Infectious Disease"/>
            <person name="Wu L."/>
            <person name="Ma J."/>
        </authorList>
    </citation>
    <scope>NUCLEOTIDE SEQUENCE [LARGE SCALE GENOMIC DNA]</scope>
    <source>
        <strain evidence="3">NBRC 104970</strain>
    </source>
</reference>
<accession>A0ABQ6BNC1</accession>